<dbReference type="GO" id="GO:0097191">
    <property type="term" value="P:extrinsic apoptotic signaling pathway"/>
    <property type="evidence" value="ECO:0007669"/>
    <property type="project" value="TreeGrafter"/>
</dbReference>
<dbReference type="GO" id="GO:0042981">
    <property type="term" value="P:regulation of apoptotic process"/>
    <property type="evidence" value="ECO:0007669"/>
    <property type="project" value="InterPro"/>
</dbReference>
<feature type="domain" description="Death" evidence="1">
    <location>
        <begin position="98"/>
        <end position="179"/>
    </location>
</feature>
<dbReference type="Proteomes" id="UP000054308">
    <property type="component" value="Unassembled WGS sequence"/>
</dbReference>
<dbReference type="PANTHER" id="PTHR15077">
    <property type="entry name" value="FAS-ASSOCIATING DEATH DOMAIN-CONTAINING PROTEIN FADD"/>
    <property type="match status" value="1"/>
</dbReference>
<accession>A0A091IA50</accession>
<dbReference type="AlphaFoldDB" id="A0A091IA50"/>
<organism evidence="3 4">
    <name type="scientific">Calypte anna</name>
    <name type="common">Anna's hummingbird</name>
    <name type="synonym">Archilochus anna</name>
    <dbReference type="NCBI Taxonomy" id="9244"/>
    <lineage>
        <taxon>Eukaryota</taxon>
        <taxon>Metazoa</taxon>
        <taxon>Chordata</taxon>
        <taxon>Craniata</taxon>
        <taxon>Vertebrata</taxon>
        <taxon>Euteleostomi</taxon>
        <taxon>Archelosauria</taxon>
        <taxon>Archosauria</taxon>
        <taxon>Dinosauria</taxon>
        <taxon>Saurischia</taxon>
        <taxon>Theropoda</taxon>
        <taxon>Coelurosauria</taxon>
        <taxon>Aves</taxon>
        <taxon>Neognathae</taxon>
        <taxon>Neoaves</taxon>
        <taxon>Strisores</taxon>
        <taxon>Apodiformes</taxon>
        <taxon>Trochilidae</taxon>
        <taxon>Calypte</taxon>
    </lineage>
</organism>
<dbReference type="STRING" id="9244.A0A091IA50"/>
<proteinExistence type="predicted"/>
<dbReference type="Pfam" id="PF00531">
    <property type="entry name" value="Death"/>
    <property type="match status" value="1"/>
</dbReference>
<dbReference type="FunFam" id="1.10.533.10:FF:000059">
    <property type="entry name" value="Fas-associated via death domain"/>
    <property type="match status" value="1"/>
</dbReference>
<dbReference type="Pfam" id="PF01335">
    <property type="entry name" value="DED"/>
    <property type="match status" value="1"/>
</dbReference>
<dbReference type="CDD" id="cd08336">
    <property type="entry name" value="DED_FADD"/>
    <property type="match status" value="1"/>
</dbReference>
<dbReference type="SMART" id="SM00005">
    <property type="entry name" value="DEATH"/>
    <property type="match status" value="1"/>
</dbReference>
<evidence type="ECO:0000259" key="2">
    <source>
        <dbReference type="PROSITE" id="PS50168"/>
    </source>
</evidence>
<evidence type="ECO:0000313" key="3">
    <source>
        <dbReference type="EMBL" id="KFP04338.1"/>
    </source>
</evidence>
<dbReference type="PROSITE" id="PS50168">
    <property type="entry name" value="DED"/>
    <property type="match status" value="1"/>
</dbReference>
<dbReference type="SMART" id="SM00031">
    <property type="entry name" value="DED"/>
    <property type="match status" value="1"/>
</dbReference>
<dbReference type="Gene3D" id="1.10.533.10">
    <property type="entry name" value="Death Domain, Fas"/>
    <property type="match status" value="2"/>
</dbReference>
<reference evidence="3 4" key="1">
    <citation type="submission" date="2014-04" db="EMBL/GenBank/DDBJ databases">
        <title>Genome evolution of avian class.</title>
        <authorList>
            <person name="Zhang G."/>
            <person name="Li C."/>
        </authorList>
    </citation>
    <scope>NUCLEOTIDE SEQUENCE [LARGE SCALE GENOMIC DNA]</scope>
    <source>
        <strain evidence="3">BGI_N300</strain>
    </source>
</reference>
<name>A0A091IA50_CALAN</name>
<dbReference type="SUPFAM" id="SSF47986">
    <property type="entry name" value="DEATH domain"/>
    <property type="match status" value="1"/>
</dbReference>
<dbReference type="PANTHER" id="PTHR15077:SF10">
    <property type="entry name" value="FAS-ASSOCIATED DEATH DOMAIN PROTEIN"/>
    <property type="match status" value="1"/>
</dbReference>
<evidence type="ECO:0000313" key="4">
    <source>
        <dbReference type="Proteomes" id="UP000054308"/>
    </source>
</evidence>
<gene>
    <name evidence="3" type="ORF">N300_02426</name>
</gene>
<evidence type="ECO:0000259" key="1">
    <source>
        <dbReference type="PROSITE" id="PS50017"/>
    </source>
</evidence>
<sequence>MDPFLARLLSISSRLNDKELSELKFLCKGIIGKSKLEFMQSGHELFNSLIEKQMITSGKVTFLEGLLKHIEREDLASELHQFVEEGEVNAPEEQPDANEKPIEVICDNVGKEWRRVVRKLGLSEVKIQRIVAANPFDLHEQLLQALVEWQKWKGRDAKANDLIKALRVCHLNLAADRVE</sequence>
<feature type="non-terminal residue" evidence="3">
    <location>
        <position position="179"/>
    </location>
</feature>
<dbReference type="GO" id="GO:0005123">
    <property type="term" value="F:death receptor binding"/>
    <property type="evidence" value="ECO:0007669"/>
    <property type="project" value="TreeGrafter"/>
</dbReference>
<dbReference type="PROSITE" id="PS50017">
    <property type="entry name" value="DEATH_DOMAIN"/>
    <property type="match status" value="1"/>
</dbReference>
<dbReference type="InterPro" id="IPR011029">
    <property type="entry name" value="DEATH-like_dom_sf"/>
</dbReference>
<dbReference type="GO" id="GO:0045089">
    <property type="term" value="P:positive regulation of innate immune response"/>
    <property type="evidence" value="ECO:0007669"/>
    <property type="project" value="TreeGrafter"/>
</dbReference>
<dbReference type="InterPro" id="IPR016729">
    <property type="entry name" value="FADD"/>
</dbReference>
<protein>
    <submittedName>
        <fullName evidence="3">Protein FADD</fullName>
    </submittedName>
</protein>
<dbReference type="GO" id="GO:0089720">
    <property type="term" value="F:caspase binding"/>
    <property type="evidence" value="ECO:0007669"/>
    <property type="project" value="TreeGrafter"/>
</dbReference>
<dbReference type="InterPro" id="IPR000488">
    <property type="entry name" value="Death_dom"/>
</dbReference>
<dbReference type="InterPro" id="IPR001875">
    <property type="entry name" value="DED_dom"/>
</dbReference>
<dbReference type="GO" id="GO:0031265">
    <property type="term" value="C:CD95 death-inducing signaling complex"/>
    <property type="evidence" value="ECO:0007669"/>
    <property type="project" value="TreeGrafter"/>
</dbReference>
<keyword evidence="4" id="KW-1185">Reference proteome</keyword>
<dbReference type="EMBL" id="KL218315">
    <property type="protein sequence ID" value="KFP04338.1"/>
    <property type="molecule type" value="Genomic_DNA"/>
</dbReference>
<feature type="domain" description="DED" evidence="2">
    <location>
        <begin position="3"/>
        <end position="81"/>
    </location>
</feature>